<feature type="compositionally biased region" description="Acidic residues" evidence="1">
    <location>
        <begin position="24"/>
        <end position="42"/>
    </location>
</feature>
<feature type="compositionally biased region" description="Acidic residues" evidence="1">
    <location>
        <begin position="216"/>
        <end position="254"/>
    </location>
</feature>
<feature type="domain" description="INO80 complex subunit B-like conserved region" evidence="2">
    <location>
        <begin position="308"/>
        <end position="389"/>
    </location>
</feature>
<feature type="compositionally biased region" description="Basic and acidic residues" evidence="1">
    <location>
        <begin position="347"/>
        <end position="358"/>
    </location>
</feature>
<evidence type="ECO:0000313" key="4">
    <source>
        <dbReference type="Proteomes" id="UP000186136"/>
    </source>
</evidence>
<organism evidence="3 4">
    <name type="scientific">Pichia membranifaciens</name>
    <dbReference type="NCBI Taxonomy" id="4926"/>
    <lineage>
        <taxon>Eukaryota</taxon>
        <taxon>Fungi</taxon>
        <taxon>Dikarya</taxon>
        <taxon>Ascomycota</taxon>
        <taxon>Saccharomycotina</taxon>
        <taxon>Pichiomycetes</taxon>
        <taxon>Pichiales</taxon>
        <taxon>Pichiaceae</taxon>
        <taxon>Pichia</taxon>
    </lineage>
</organism>
<feature type="compositionally biased region" description="Acidic residues" evidence="1">
    <location>
        <begin position="50"/>
        <end position="89"/>
    </location>
</feature>
<keyword evidence="4" id="KW-1185">Reference proteome</keyword>
<dbReference type="Proteomes" id="UP000186136">
    <property type="component" value="Unassembled WGS sequence"/>
</dbReference>
<dbReference type="GO" id="GO:0031011">
    <property type="term" value="C:Ino80 complex"/>
    <property type="evidence" value="ECO:0007669"/>
    <property type="project" value="InterPro"/>
</dbReference>
<evidence type="ECO:0000313" key="3">
    <source>
        <dbReference type="EMBL" id="GAV29638.1"/>
    </source>
</evidence>
<feature type="region of interest" description="Disordered" evidence="1">
    <location>
        <begin position="347"/>
        <end position="366"/>
    </location>
</feature>
<feature type="region of interest" description="Disordered" evidence="1">
    <location>
        <begin position="1"/>
        <end position="120"/>
    </location>
</feature>
<feature type="compositionally biased region" description="Polar residues" evidence="1">
    <location>
        <begin position="162"/>
        <end position="174"/>
    </location>
</feature>
<feature type="compositionally biased region" description="Basic and acidic residues" evidence="1">
    <location>
        <begin position="1"/>
        <end position="10"/>
    </location>
</feature>
<proteinExistence type="predicted"/>
<feature type="region of interest" description="Disordered" evidence="1">
    <location>
        <begin position="139"/>
        <end position="283"/>
    </location>
</feature>
<protein>
    <recommendedName>
        <fullName evidence="2">INO80 complex subunit B-like conserved region domain-containing protein</fullName>
    </recommendedName>
</protein>
<dbReference type="Pfam" id="PF04795">
    <property type="entry name" value="PAPA-1"/>
    <property type="match status" value="1"/>
</dbReference>
<evidence type="ECO:0000259" key="2">
    <source>
        <dbReference type="SMART" id="SM01406"/>
    </source>
</evidence>
<dbReference type="OrthoDB" id="2021186at2759"/>
<feature type="compositionally biased region" description="Polar residues" evidence="1">
    <location>
        <begin position="140"/>
        <end position="150"/>
    </location>
</feature>
<reference evidence="3 4" key="1">
    <citation type="submission" date="2016-08" db="EMBL/GenBank/DDBJ databases">
        <title>Whole genome shotgun sequence of Pichia membranifaciens KS47-1.</title>
        <authorList>
            <person name="Konishi M."/>
            <person name="Ishida M."/>
            <person name="Arakawa T."/>
            <person name="Kato Y."/>
            <person name="Horiuchi J."/>
        </authorList>
    </citation>
    <scope>NUCLEOTIDE SEQUENCE [LARGE SCALE GENOMIC DNA]</scope>
    <source>
        <strain evidence="3 4">KS47-1</strain>
    </source>
</reference>
<dbReference type="AlphaFoldDB" id="A0A1Q2YJA7"/>
<comment type="caution">
    <text evidence="3">The sequence shown here is derived from an EMBL/GenBank/DDBJ whole genome shotgun (WGS) entry which is preliminary data.</text>
</comment>
<feature type="compositionally biased region" description="Basic and acidic residues" evidence="1">
    <location>
        <begin position="255"/>
        <end position="264"/>
    </location>
</feature>
<gene>
    <name evidence="3" type="ORF">PMKS-003139</name>
</gene>
<dbReference type="InterPro" id="IPR006880">
    <property type="entry name" value="INO80B_C"/>
</dbReference>
<dbReference type="SMART" id="SM01406">
    <property type="entry name" value="PAPA-1"/>
    <property type="match status" value="1"/>
</dbReference>
<evidence type="ECO:0000256" key="1">
    <source>
        <dbReference type="SAM" id="MobiDB-lite"/>
    </source>
</evidence>
<name>A0A1Q2YJA7_9ASCO</name>
<feature type="compositionally biased region" description="Acidic residues" evidence="1">
    <location>
        <begin position="175"/>
        <end position="187"/>
    </location>
</feature>
<accession>A0A1Q2YJA7</accession>
<sequence length="398" mass="44985">MSARPKREVSNKLSSSPQGSYREDYEDEDSIGLDEELEDDALSGEGNLISDDEDEPMDDGELEADDVYDDGEAIYDGDEDEEDEEEDFEEFGKARSKSRAKAKAPVESSKKKQSNVSVMNKSTNSLLISMNFVDKKKLSTVLSQPSSPGSKETKPKVAAKANSRTRNIKVSYTEPNEDDFGSDIDTAEEVKPSSVKKGNNARGGSKGRGRQVAATADDEDDDEDDDRDEDDDEVDDDEDLDLEENMDDIEESDVDFSKLSERQRSKVLGVSEEPEETTPEFYEGKKLPKSVLALMEGSSKKKALTEEEIQLKKAEAARKRKTFNMRKLEAEKKETLKKLLHRKIDKVDAKKQEEENERRRRNQLKRKELITHKALFSWVSKTETVDDKKTSVSLYSMQ</sequence>
<dbReference type="EMBL" id="BDGI01000128">
    <property type="protein sequence ID" value="GAV29638.1"/>
    <property type="molecule type" value="Genomic_DNA"/>
</dbReference>